<sequence length="316" mass="35716">MTAKQIITGRAISDRIKAAKDFYTDQDANLDIENWIGSPPSCLQFILDTVEKFESTGSVYDLPRSSRTKTAKNDENVEKVKKILKKSPTSPIRQVFAKAALSLSSTERIKLRLGLKFYRMQKRHALLPTDLSTRKAACEVLLLQQQNNKQFKSRLIFTDECSFQLSGTVNTYNCYYHSLENPHYTADVTHKQGSLMVFCGVCAECVFGPYFIHDNVDQNVYQSIIDDCLIPDIYAKYGTLDRFWLQQNGAPAHTAQKAKDMLRDRFDDSLPQSFVDLKFSIIGAVNCITAAQCKAACDAAFDRFHKCVTLNGENVE</sequence>
<accession>A0A5J4VVK0</accession>
<gene>
    <name evidence="1" type="ORF">EZS28_018195</name>
</gene>
<dbReference type="Gene3D" id="3.30.420.10">
    <property type="entry name" value="Ribonuclease H-like superfamily/Ribonuclease H"/>
    <property type="match status" value="1"/>
</dbReference>
<proteinExistence type="predicted"/>
<evidence type="ECO:0000313" key="1">
    <source>
        <dbReference type="EMBL" id="KAA6386279.1"/>
    </source>
</evidence>
<dbReference type="InterPro" id="IPR036397">
    <property type="entry name" value="RNaseH_sf"/>
</dbReference>
<evidence type="ECO:0000313" key="2">
    <source>
        <dbReference type="Proteomes" id="UP000324800"/>
    </source>
</evidence>
<reference evidence="1 2" key="1">
    <citation type="submission" date="2019-03" db="EMBL/GenBank/DDBJ databases">
        <title>Single cell metagenomics reveals metabolic interactions within the superorganism composed of flagellate Streblomastix strix and complex community of Bacteroidetes bacteria on its surface.</title>
        <authorList>
            <person name="Treitli S.C."/>
            <person name="Kolisko M."/>
            <person name="Husnik F."/>
            <person name="Keeling P."/>
            <person name="Hampl V."/>
        </authorList>
    </citation>
    <scope>NUCLEOTIDE SEQUENCE [LARGE SCALE GENOMIC DNA]</scope>
    <source>
        <strain evidence="1">ST1C</strain>
    </source>
</reference>
<dbReference type="Proteomes" id="UP000324800">
    <property type="component" value="Unassembled WGS sequence"/>
</dbReference>
<dbReference type="OrthoDB" id="8187225at2759"/>
<dbReference type="AlphaFoldDB" id="A0A5J4VVK0"/>
<protein>
    <submittedName>
        <fullName evidence="1">Putative transposable element tc3 transposase</fullName>
    </submittedName>
</protein>
<dbReference type="PANTHER" id="PTHR47326">
    <property type="entry name" value="TRANSPOSABLE ELEMENT TC3 TRANSPOSASE-LIKE PROTEIN"/>
    <property type="match status" value="1"/>
</dbReference>
<organism evidence="1 2">
    <name type="scientific">Streblomastix strix</name>
    <dbReference type="NCBI Taxonomy" id="222440"/>
    <lineage>
        <taxon>Eukaryota</taxon>
        <taxon>Metamonada</taxon>
        <taxon>Preaxostyla</taxon>
        <taxon>Oxymonadida</taxon>
        <taxon>Streblomastigidae</taxon>
        <taxon>Streblomastix</taxon>
    </lineage>
</organism>
<comment type="caution">
    <text evidence="1">The sequence shown here is derived from an EMBL/GenBank/DDBJ whole genome shotgun (WGS) entry which is preliminary data.</text>
</comment>
<dbReference type="EMBL" id="SNRW01004876">
    <property type="protein sequence ID" value="KAA6386279.1"/>
    <property type="molecule type" value="Genomic_DNA"/>
</dbReference>
<name>A0A5J4VVK0_9EUKA</name>
<dbReference type="PANTHER" id="PTHR47326:SF1">
    <property type="entry name" value="HTH PSQ-TYPE DOMAIN-CONTAINING PROTEIN"/>
    <property type="match status" value="1"/>
</dbReference>
<dbReference type="GO" id="GO:0003676">
    <property type="term" value="F:nucleic acid binding"/>
    <property type="evidence" value="ECO:0007669"/>
    <property type="project" value="InterPro"/>
</dbReference>